<gene>
    <name evidence="1" type="ORF">F5891DRAFT_1189723</name>
</gene>
<dbReference type="Proteomes" id="UP001195769">
    <property type="component" value="Unassembled WGS sequence"/>
</dbReference>
<dbReference type="AlphaFoldDB" id="A0AAD4HL81"/>
<reference evidence="1" key="1">
    <citation type="journal article" date="2020" name="New Phytol.">
        <title>Comparative genomics reveals dynamic genome evolution in host specialist ectomycorrhizal fungi.</title>
        <authorList>
            <person name="Lofgren L.A."/>
            <person name="Nguyen N.H."/>
            <person name="Vilgalys R."/>
            <person name="Ruytinx J."/>
            <person name="Liao H.L."/>
            <person name="Branco S."/>
            <person name="Kuo A."/>
            <person name="LaButti K."/>
            <person name="Lipzen A."/>
            <person name="Andreopoulos W."/>
            <person name="Pangilinan J."/>
            <person name="Riley R."/>
            <person name="Hundley H."/>
            <person name="Na H."/>
            <person name="Barry K."/>
            <person name="Grigoriev I.V."/>
            <person name="Stajich J.E."/>
            <person name="Kennedy P.G."/>
        </authorList>
    </citation>
    <scope>NUCLEOTIDE SEQUENCE</scope>
    <source>
        <strain evidence="1">FC203</strain>
    </source>
</reference>
<protein>
    <submittedName>
        <fullName evidence="1">Uncharacterized protein</fullName>
    </submittedName>
</protein>
<dbReference type="GeneID" id="64661503"/>
<keyword evidence="2" id="KW-1185">Reference proteome</keyword>
<evidence type="ECO:0000313" key="2">
    <source>
        <dbReference type="Proteomes" id="UP001195769"/>
    </source>
</evidence>
<evidence type="ECO:0000313" key="1">
    <source>
        <dbReference type="EMBL" id="KAG1899564.1"/>
    </source>
</evidence>
<comment type="caution">
    <text evidence="1">The sequence shown here is derived from an EMBL/GenBank/DDBJ whole genome shotgun (WGS) entry which is preliminary data.</text>
</comment>
<sequence length="117" mass="13352">MVKKHADQINELKLQVCNDSRKYMYALTQLDDFNRLLMAISHNDIPHIHQIVNVALRNGASVREVINKLEDALEGVYRPRGYGADDLDMATLIFRLGGHQLLFVLNQKLCLPSLHTL</sequence>
<name>A0AAD4HL81_9AGAM</name>
<dbReference type="EMBL" id="JABBWK010000032">
    <property type="protein sequence ID" value="KAG1899564.1"/>
    <property type="molecule type" value="Genomic_DNA"/>
</dbReference>
<dbReference type="RefSeq" id="XP_041225140.1">
    <property type="nucleotide sequence ID" value="XM_041367205.1"/>
</dbReference>
<organism evidence="1 2">
    <name type="scientific">Suillus fuscotomentosus</name>
    <dbReference type="NCBI Taxonomy" id="1912939"/>
    <lineage>
        <taxon>Eukaryota</taxon>
        <taxon>Fungi</taxon>
        <taxon>Dikarya</taxon>
        <taxon>Basidiomycota</taxon>
        <taxon>Agaricomycotina</taxon>
        <taxon>Agaricomycetes</taxon>
        <taxon>Agaricomycetidae</taxon>
        <taxon>Boletales</taxon>
        <taxon>Suillineae</taxon>
        <taxon>Suillaceae</taxon>
        <taxon>Suillus</taxon>
    </lineage>
</organism>
<accession>A0AAD4HL81</accession>
<proteinExistence type="predicted"/>